<evidence type="ECO:0000313" key="4">
    <source>
        <dbReference type="Proteomes" id="UP001156870"/>
    </source>
</evidence>
<evidence type="ECO:0008006" key="5">
    <source>
        <dbReference type="Google" id="ProtNLM"/>
    </source>
</evidence>
<reference evidence="3 4" key="1">
    <citation type="journal article" date="2014" name="Int. J. Syst. Evol. Microbiol.">
        <title>Complete genome sequence of Corynebacterium casei LMG S-19264T (=DSM 44701T), isolated from a smear-ripened cheese.</title>
        <authorList>
            <consortium name="US DOE Joint Genome Institute (JGI-PGF)"/>
            <person name="Walter F."/>
            <person name="Albersmeier A."/>
            <person name="Kalinowski J."/>
            <person name="Ruckert C."/>
        </authorList>
    </citation>
    <scope>NUCLEOTIDE SEQUENCE [LARGE SCALE GENOMIC DNA]</scope>
    <source>
        <strain evidence="3 4">NBRC 110095</strain>
    </source>
</reference>
<keyword evidence="4" id="KW-1185">Reference proteome</keyword>
<feature type="coiled-coil region" evidence="1">
    <location>
        <begin position="48"/>
        <end position="108"/>
    </location>
</feature>
<proteinExistence type="predicted"/>
<name>A0AA37T444_9GAMM</name>
<dbReference type="EMBL" id="BSPD01000058">
    <property type="protein sequence ID" value="GLS26708.1"/>
    <property type="molecule type" value="Genomic_DNA"/>
</dbReference>
<evidence type="ECO:0000313" key="3">
    <source>
        <dbReference type="EMBL" id="GLS26708.1"/>
    </source>
</evidence>
<sequence>MNQGQQINLYTDEFRHSALLFSSQHLLIAMASAVFIAFLLWGWTLYELDQSEEELAALTLDVANITEQVEKLRVQRNITPSAQLQRELDNLKETYRRRQQVLQLIERQNLGNAQGFSGYLVGFAKEYVKGIQLQTFDLDSGGGWVSFSGTATHSELVPRYLGKLRKDEHFAKARMGILTLVHEDNKPVRFSIADSETASDLTQNGDAQ</sequence>
<dbReference type="Proteomes" id="UP001156870">
    <property type="component" value="Unassembled WGS sequence"/>
</dbReference>
<protein>
    <recommendedName>
        <fullName evidence="5">Fimbrial assembly protein</fullName>
    </recommendedName>
</protein>
<dbReference type="AlphaFoldDB" id="A0AA37T444"/>
<dbReference type="RefSeq" id="WP_232595411.1">
    <property type="nucleotide sequence ID" value="NZ_BSPD01000058.1"/>
</dbReference>
<evidence type="ECO:0000256" key="2">
    <source>
        <dbReference type="SAM" id="Phobius"/>
    </source>
</evidence>
<keyword evidence="2" id="KW-1133">Transmembrane helix</keyword>
<keyword evidence="1" id="KW-0175">Coiled coil</keyword>
<organism evidence="3 4">
    <name type="scientific">Marinibactrum halimedae</name>
    <dbReference type="NCBI Taxonomy" id="1444977"/>
    <lineage>
        <taxon>Bacteria</taxon>
        <taxon>Pseudomonadati</taxon>
        <taxon>Pseudomonadota</taxon>
        <taxon>Gammaproteobacteria</taxon>
        <taxon>Cellvibrionales</taxon>
        <taxon>Cellvibrionaceae</taxon>
        <taxon>Marinibactrum</taxon>
    </lineage>
</organism>
<accession>A0AA37T444</accession>
<keyword evidence="2" id="KW-0472">Membrane</keyword>
<evidence type="ECO:0000256" key="1">
    <source>
        <dbReference type="SAM" id="Coils"/>
    </source>
</evidence>
<gene>
    <name evidence="3" type="ORF">GCM10007877_24250</name>
</gene>
<feature type="transmembrane region" description="Helical" evidence="2">
    <location>
        <begin position="25"/>
        <end position="46"/>
    </location>
</feature>
<keyword evidence="2" id="KW-0812">Transmembrane</keyword>
<comment type="caution">
    <text evidence="3">The sequence shown here is derived from an EMBL/GenBank/DDBJ whole genome shotgun (WGS) entry which is preliminary data.</text>
</comment>